<dbReference type="Proteomes" id="UP000244898">
    <property type="component" value="Unassembled WGS sequence"/>
</dbReference>
<sequence length="43" mass="4894">MTLEEIKTAVDAGNRVHELLRWKRIFGLKPVGWSSNVAQTIEV</sequence>
<proteinExistence type="predicted"/>
<dbReference type="AlphaFoldDB" id="A0A2R8C5T6"/>
<keyword evidence="2" id="KW-1185">Reference proteome</keyword>
<reference evidence="2" key="1">
    <citation type="submission" date="2018-03" db="EMBL/GenBank/DDBJ databases">
        <authorList>
            <person name="Rodrigo-Torres L."/>
            <person name="Arahal R. D."/>
            <person name="Lucena T."/>
        </authorList>
    </citation>
    <scope>NUCLEOTIDE SEQUENCE [LARGE SCALE GENOMIC DNA]</scope>
    <source>
        <strain evidence="2">CECT 7615</strain>
    </source>
</reference>
<protein>
    <submittedName>
        <fullName evidence="1">Uncharacterized protein</fullName>
    </submittedName>
</protein>
<organism evidence="1 2">
    <name type="scientific">Falsiruegeria mediterranea M17</name>
    <dbReference type="NCBI Taxonomy" id="1200281"/>
    <lineage>
        <taxon>Bacteria</taxon>
        <taxon>Pseudomonadati</taxon>
        <taxon>Pseudomonadota</taxon>
        <taxon>Alphaproteobacteria</taxon>
        <taxon>Rhodobacterales</taxon>
        <taxon>Roseobacteraceae</taxon>
        <taxon>Falsiruegeria</taxon>
    </lineage>
</organism>
<dbReference type="EMBL" id="ONZG01000002">
    <property type="protein sequence ID" value="SPJ27726.1"/>
    <property type="molecule type" value="Genomic_DNA"/>
</dbReference>
<accession>A0A2R8C5T6</accession>
<name>A0A2R8C5T6_9RHOB</name>
<evidence type="ECO:0000313" key="2">
    <source>
        <dbReference type="Proteomes" id="UP000244898"/>
    </source>
</evidence>
<dbReference type="RefSeq" id="WP_268877547.1">
    <property type="nucleotide sequence ID" value="NZ_ONZG01000002.1"/>
</dbReference>
<gene>
    <name evidence="1" type="ORF">TRM7615_01217</name>
</gene>
<evidence type="ECO:0000313" key="1">
    <source>
        <dbReference type="EMBL" id="SPJ27726.1"/>
    </source>
</evidence>